<organism evidence="1 2">
    <name type="scientific">Pseudolycoriella hygida</name>
    <dbReference type="NCBI Taxonomy" id="35572"/>
    <lineage>
        <taxon>Eukaryota</taxon>
        <taxon>Metazoa</taxon>
        <taxon>Ecdysozoa</taxon>
        <taxon>Arthropoda</taxon>
        <taxon>Hexapoda</taxon>
        <taxon>Insecta</taxon>
        <taxon>Pterygota</taxon>
        <taxon>Neoptera</taxon>
        <taxon>Endopterygota</taxon>
        <taxon>Diptera</taxon>
        <taxon>Nematocera</taxon>
        <taxon>Sciaroidea</taxon>
        <taxon>Sciaridae</taxon>
        <taxon>Pseudolycoriella</taxon>
    </lineage>
</organism>
<feature type="non-terminal residue" evidence="1">
    <location>
        <position position="69"/>
    </location>
</feature>
<evidence type="ECO:0000313" key="1">
    <source>
        <dbReference type="EMBL" id="KAJ6637115.1"/>
    </source>
</evidence>
<dbReference type="Proteomes" id="UP001151699">
    <property type="component" value="Chromosome X"/>
</dbReference>
<accession>A0A9Q0MU42</accession>
<sequence length="69" mass="8186">RQFSLHKSTRRPRTQKIFSVLFLKPRESLRIYRNSESSKDMIFYDETALVEALSGVNDLELHVEILTKF</sequence>
<comment type="caution">
    <text evidence="1">The sequence shown here is derived from an EMBL/GenBank/DDBJ whole genome shotgun (WGS) entry which is preliminary data.</text>
</comment>
<evidence type="ECO:0000313" key="2">
    <source>
        <dbReference type="Proteomes" id="UP001151699"/>
    </source>
</evidence>
<keyword evidence="2" id="KW-1185">Reference proteome</keyword>
<proteinExistence type="predicted"/>
<reference evidence="1" key="1">
    <citation type="submission" date="2022-07" db="EMBL/GenBank/DDBJ databases">
        <authorList>
            <person name="Trinca V."/>
            <person name="Uliana J.V.C."/>
            <person name="Torres T.T."/>
            <person name="Ward R.J."/>
            <person name="Monesi N."/>
        </authorList>
    </citation>
    <scope>NUCLEOTIDE SEQUENCE</scope>
    <source>
        <strain evidence="1">HSMRA1968</strain>
        <tissue evidence="1">Whole embryos</tissue>
    </source>
</reference>
<protein>
    <submittedName>
        <fullName evidence="1">Uncharacterized protein</fullName>
    </submittedName>
</protein>
<gene>
    <name evidence="1" type="ORF">Bhyg_09841</name>
</gene>
<dbReference type="AlphaFoldDB" id="A0A9Q0MU42"/>
<name>A0A9Q0MU42_9DIPT</name>
<dbReference type="EMBL" id="WJQU01000003">
    <property type="protein sequence ID" value="KAJ6637115.1"/>
    <property type="molecule type" value="Genomic_DNA"/>
</dbReference>